<feature type="domain" description="Primosomal protein N' 3' DNA-binding" evidence="9">
    <location>
        <begin position="4"/>
        <end position="103"/>
    </location>
</feature>
<protein>
    <recommendedName>
        <fullName evidence="8">Probable replication restart protein PriA</fullName>
    </recommendedName>
    <alternativeName>
        <fullName evidence="8">Putative ATP-dependent DNA helicase PriA</fullName>
    </alternativeName>
</protein>
<evidence type="ECO:0000256" key="3">
    <source>
        <dbReference type="ARBA" id="ARBA00022723"/>
    </source>
</evidence>
<dbReference type="Proteomes" id="UP000067689">
    <property type="component" value="Chromosome"/>
</dbReference>
<keyword evidence="7 8" id="KW-0238">DNA-binding</keyword>
<dbReference type="GO" id="GO:0003677">
    <property type="term" value="F:DNA binding"/>
    <property type="evidence" value="ECO:0007669"/>
    <property type="project" value="UniProtKB-UniRule"/>
</dbReference>
<evidence type="ECO:0000256" key="2">
    <source>
        <dbReference type="ARBA" id="ARBA00022705"/>
    </source>
</evidence>
<keyword evidence="6 8" id="KW-0067">ATP-binding</keyword>
<dbReference type="GO" id="GO:0008270">
    <property type="term" value="F:zinc ion binding"/>
    <property type="evidence" value="ECO:0007669"/>
    <property type="project" value="UniProtKB-UniRule"/>
</dbReference>
<dbReference type="EMBL" id="CP011502">
    <property type="protein sequence ID" value="ALX04703.1"/>
    <property type="molecule type" value="Genomic_DNA"/>
</dbReference>
<dbReference type="InterPro" id="IPR042115">
    <property type="entry name" value="PriA_3primeBD_sf"/>
</dbReference>
<dbReference type="HAMAP" id="MF_00983">
    <property type="entry name" value="PriA"/>
    <property type="match status" value="1"/>
</dbReference>
<proteinExistence type="inferred from homology"/>
<sequence length="630" mass="66982">MVARVAVDTPLPHLDRLFDYAVPADLDPQPVPGCRVKVRFAGRLTDGFVVGLGGASAHEGRLAPLAKVVSAEPVLSPQVLGLAREVADRWAGTLSDVLRLAVPPRQARVEARPSIPAPEGPLPDVDDEAWHVWPDGPDLLASLESGGAPRVVWEALPLRDPAVAVAEAVLATLRSGRGSVVCVPDARDLDHWDTVLGSVLGEGRHVVLSSAQKPAERYRAFLAVARGEVSVVLGTRAAAFAPVRQLGLVALWDDGDDLYVEPRAPYLHTREVLLTRAAREDTALLLAGYARTAEGQSLVASGWARSVQAEAVTRRRAWPRLAVTDGSVAGGAPARLPHEVFAAVRRADGPVLVQVPRRGYRTSLACQDCRTPARCTTCEGPLAQSGRDALPTCRWCGTADPRWICRTCGSHRLRAPVVGQLRTAEEYAAAFPGREVVTSGGADVLAVAPKGDVLVLATPGAEPRVAGGYALVVLMDTWLALGRDDLRVLEEAHRRWFNALALARERADAVAVGDPALLQGLVRADPAGLAERELAERAEAHLPPVARVAVVEGPAADVAPLVDARWTPSTEVLGPVPTSTRPGEPVHERLVLRAPRREGPALAAALKDVQAARSAAKQPPLRVRVDPHAF</sequence>
<dbReference type="KEGG" id="aer:AERYTH_08355"/>
<organism evidence="10 11">
    <name type="scientific">Aeromicrobium erythreum</name>
    <dbReference type="NCBI Taxonomy" id="2041"/>
    <lineage>
        <taxon>Bacteria</taxon>
        <taxon>Bacillati</taxon>
        <taxon>Actinomycetota</taxon>
        <taxon>Actinomycetes</taxon>
        <taxon>Propionibacteriales</taxon>
        <taxon>Nocardioidaceae</taxon>
        <taxon>Aeromicrobium</taxon>
    </lineage>
</organism>
<feature type="binding site" evidence="8">
    <location>
        <position position="405"/>
    </location>
    <ligand>
        <name>Zn(2+)</name>
        <dbReference type="ChEBI" id="CHEBI:29105"/>
        <label>1</label>
    </ligand>
</feature>
<accession>A0A0U4C155</accession>
<evidence type="ECO:0000256" key="1">
    <source>
        <dbReference type="ARBA" id="ARBA00022515"/>
    </source>
</evidence>
<dbReference type="Gene3D" id="3.40.50.300">
    <property type="entry name" value="P-loop containing nucleotide triphosphate hydrolases"/>
    <property type="match status" value="1"/>
</dbReference>
<comment type="caution">
    <text evidence="8">As this protein does not have any detectable helicase domains, it probably does not have helicase activity.</text>
</comment>
<comment type="subunit">
    <text evidence="8">Component of the replication restart primosome.</text>
</comment>
<dbReference type="OrthoDB" id="3177118at2"/>
<gene>
    <name evidence="8" type="primary">priA</name>
    <name evidence="10" type="ORF">AERYTH_08355</name>
</gene>
<evidence type="ECO:0000256" key="4">
    <source>
        <dbReference type="ARBA" id="ARBA00022741"/>
    </source>
</evidence>
<feature type="binding site" evidence="8">
    <location>
        <position position="375"/>
    </location>
    <ligand>
        <name>Zn(2+)</name>
        <dbReference type="ChEBI" id="CHEBI:29105"/>
        <label>2</label>
    </ligand>
</feature>
<evidence type="ECO:0000313" key="10">
    <source>
        <dbReference type="EMBL" id="ALX04703.1"/>
    </source>
</evidence>
<dbReference type="AlphaFoldDB" id="A0A0U4C155"/>
<keyword evidence="5 8" id="KW-0862">Zinc</keyword>
<feature type="binding site" evidence="8">
    <location>
        <position position="396"/>
    </location>
    <ligand>
        <name>Zn(2+)</name>
        <dbReference type="ChEBI" id="CHEBI:29105"/>
        <label>2</label>
    </ligand>
</feature>
<comment type="similarity">
    <text evidence="8">Belongs to the helicase family. PriA subfamily.</text>
</comment>
<feature type="binding site" evidence="8">
    <location>
        <position position="378"/>
    </location>
    <ligand>
        <name>Zn(2+)</name>
        <dbReference type="ChEBI" id="CHEBI:29105"/>
        <label>2</label>
    </ligand>
</feature>
<keyword evidence="3 8" id="KW-0479">Metal-binding</keyword>
<evidence type="ECO:0000259" key="9">
    <source>
        <dbReference type="Pfam" id="PF17764"/>
    </source>
</evidence>
<evidence type="ECO:0000256" key="6">
    <source>
        <dbReference type="ARBA" id="ARBA00022840"/>
    </source>
</evidence>
<dbReference type="InterPro" id="IPR041222">
    <property type="entry name" value="PriA_3primeBD"/>
</dbReference>
<dbReference type="GO" id="GO:1990077">
    <property type="term" value="C:primosome complex"/>
    <property type="evidence" value="ECO:0007669"/>
    <property type="project" value="UniProtKB-UniRule"/>
</dbReference>
<feature type="binding site" evidence="8">
    <location>
        <position position="369"/>
    </location>
    <ligand>
        <name>Zn(2+)</name>
        <dbReference type="ChEBI" id="CHEBI:29105"/>
        <label>1</label>
    </ligand>
</feature>
<dbReference type="PANTHER" id="PTHR30580">
    <property type="entry name" value="PRIMOSOMAL PROTEIN N"/>
    <property type="match status" value="1"/>
</dbReference>
<keyword evidence="11" id="KW-1185">Reference proteome</keyword>
<feature type="binding site" evidence="8">
    <location>
        <position position="366"/>
    </location>
    <ligand>
        <name>Zn(2+)</name>
        <dbReference type="ChEBI" id="CHEBI:29105"/>
        <label>1</label>
    </ligand>
</feature>
<dbReference type="Pfam" id="PF17764">
    <property type="entry name" value="PriA_3primeBD"/>
    <property type="match status" value="1"/>
</dbReference>
<dbReference type="GO" id="GO:0006270">
    <property type="term" value="P:DNA replication initiation"/>
    <property type="evidence" value="ECO:0007669"/>
    <property type="project" value="TreeGrafter"/>
</dbReference>
<dbReference type="GO" id="GO:0043138">
    <property type="term" value="F:3'-5' DNA helicase activity"/>
    <property type="evidence" value="ECO:0007669"/>
    <property type="project" value="TreeGrafter"/>
</dbReference>
<dbReference type="PANTHER" id="PTHR30580:SF0">
    <property type="entry name" value="PRIMOSOMAL PROTEIN N"/>
    <property type="match status" value="1"/>
</dbReference>
<comment type="cofactor">
    <cofactor evidence="8">
        <name>Zn(2+)</name>
        <dbReference type="ChEBI" id="CHEBI:29105"/>
    </cofactor>
    <text evidence="8">Binds 2 zinc ions per subunit.</text>
</comment>
<feature type="binding site" evidence="8">
    <location>
        <position position="408"/>
    </location>
    <ligand>
        <name>Zn(2+)</name>
        <dbReference type="ChEBI" id="CHEBI:29105"/>
        <label>1</label>
    </ligand>
</feature>
<evidence type="ECO:0000313" key="11">
    <source>
        <dbReference type="Proteomes" id="UP000067689"/>
    </source>
</evidence>
<comment type="function">
    <text evidence="8">Initiates the restart of stalled replication forks, which reloads the replicative helicase on sites other than the origin of replication. Recognizes and binds to abandoned replication forks and remodels them to uncover a helicase loading site. Promotes assembly of the primosome at these replication forks.</text>
</comment>
<dbReference type="Gene3D" id="3.40.1440.60">
    <property type="entry name" value="PriA, 3(prime) DNA-binding domain"/>
    <property type="match status" value="1"/>
</dbReference>
<evidence type="ECO:0000256" key="5">
    <source>
        <dbReference type="ARBA" id="ARBA00022833"/>
    </source>
</evidence>
<dbReference type="STRING" id="2041.AERYTH_08355"/>
<dbReference type="PATRIC" id="fig|2041.4.peg.1752"/>
<dbReference type="InterPro" id="IPR027417">
    <property type="entry name" value="P-loop_NTPase"/>
</dbReference>
<dbReference type="GO" id="GO:0006302">
    <property type="term" value="P:double-strand break repair"/>
    <property type="evidence" value="ECO:0007669"/>
    <property type="project" value="InterPro"/>
</dbReference>
<evidence type="ECO:0000256" key="8">
    <source>
        <dbReference type="HAMAP-Rule" id="MF_00983"/>
    </source>
</evidence>
<evidence type="ECO:0000256" key="7">
    <source>
        <dbReference type="ARBA" id="ARBA00023125"/>
    </source>
</evidence>
<dbReference type="GO" id="GO:0005524">
    <property type="term" value="F:ATP binding"/>
    <property type="evidence" value="ECO:0007669"/>
    <property type="project" value="UniProtKB-UniRule"/>
</dbReference>
<name>A0A0U4C155_9ACTN</name>
<keyword evidence="2 8" id="KW-0235">DNA replication</keyword>
<reference evidence="10 11" key="1">
    <citation type="journal article" date="1991" name="Int. J. Syst. Bacteriol.">
        <title>Description of the erythromycin-producing bacterium Arthrobacter sp. strain NRRL B-3381 as Aeromicrobium erythreum gen. nov., sp. nov.</title>
        <authorList>
            <person name="Miller E.S."/>
            <person name="Woese C.R."/>
            <person name="Brenner S."/>
        </authorList>
    </citation>
    <scope>NUCLEOTIDE SEQUENCE [LARGE SCALE GENOMIC DNA]</scope>
    <source>
        <strain evidence="10 11">AR18</strain>
    </source>
</reference>
<dbReference type="GO" id="GO:0006269">
    <property type="term" value="P:DNA replication, synthesis of primer"/>
    <property type="evidence" value="ECO:0007669"/>
    <property type="project" value="UniProtKB-KW"/>
</dbReference>
<dbReference type="GO" id="GO:0006310">
    <property type="term" value="P:DNA recombination"/>
    <property type="evidence" value="ECO:0007669"/>
    <property type="project" value="InterPro"/>
</dbReference>
<keyword evidence="1 8" id="KW-0639">Primosome</keyword>
<dbReference type="InterPro" id="IPR005259">
    <property type="entry name" value="PriA"/>
</dbReference>
<feature type="binding site" evidence="8">
    <location>
        <position position="393"/>
    </location>
    <ligand>
        <name>Zn(2+)</name>
        <dbReference type="ChEBI" id="CHEBI:29105"/>
        <label>2</label>
    </ligand>
</feature>
<keyword evidence="4 8" id="KW-0547">Nucleotide-binding</keyword>